<dbReference type="Proteomes" id="UP000247591">
    <property type="component" value="Unassembled WGS sequence"/>
</dbReference>
<dbReference type="AlphaFoldDB" id="A0A318RSD0"/>
<gene>
    <name evidence="2" type="ORF">DFR67_102304</name>
</gene>
<name>A0A318RSD0_WILLI</name>
<dbReference type="PROSITE" id="PS51819">
    <property type="entry name" value="VOC"/>
    <property type="match status" value="1"/>
</dbReference>
<dbReference type="InterPro" id="IPR029068">
    <property type="entry name" value="Glyas_Bleomycin-R_OHBP_Dase"/>
</dbReference>
<protein>
    <recommendedName>
        <fullName evidence="1">VOC domain-containing protein</fullName>
    </recommendedName>
</protein>
<dbReference type="RefSeq" id="WP_110468161.1">
    <property type="nucleotide sequence ID" value="NZ_QJSP01000002.1"/>
</dbReference>
<dbReference type="SUPFAM" id="SSF54593">
    <property type="entry name" value="Glyoxalase/Bleomycin resistance protein/Dihydroxybiphenyl dioxygenase"/>
    <property type="match status" value="1"/>
</dbReference>
<keyword evidence="3" id="KW-1185">Reference proteome</keyword>
<proteinExistence type="predicted"/>
<dbReference type="EMBL" id="QJSP01000002">
    <property type="protein sequence ID" value="PYE20166.1"/>
    <property type="molecule type" value="Genomic_DNA"/>
</dbReference>
<dbReference type="Gene3D" id="3.10.180.10">
    <property type="entry name" value="2,3-Dihydroxybiphenyl 1,2-Dioxygenase, domain 1"/>
    <property type="match status" value="1"/>
</dbReference>
<sequence length="124" mass="14262">MTARFNHIVIAAQDAHASAAYYRNLLEIVGAPSWGPFVNLIMSDGVLLQFAVPPTSFDSLHFAFMVDDEHFDRILFWLRDSREDYWGDPRRSQPHQIGVEDDGRRLYVLDPGGHLVEFLTRPYV</sequence>
<feature type="domain" description="VOC" evidence="1">
    <location>
        <begin position="4"/>
        <end position="121"/>
    </location>
</feature>
<evidence type="ECO:0000313" key="3">
    <source>
        <dbReference type="Proteomes" id="UP000247591"/>
    </source>
</evidence>
<comment type="caution">
    <text evidence="2">The sequence shown here is derived from an EMBL/GenBank/DDBJ whole genome shotgun (WGS) entry which is preliminary data.</text>
</comment>
<reference evidence="2 3" key="1">
    <citation type="submission" date="2018-06" db="EMBL/GenBank/DDBJ databases">
        <title>Genomic Encyclopedia of Type Strains, Phase IV (KMG-IV): sequencing the most valuable type-strain genomes for metagenomic binning, comparative biology and taxonomic classification.</title>
        <authorList>
            <person name="Goeker M."/>
        </authorList>
    </citation>
    <scope>NUCLEOTIDE SEQUENCE [LARGE SCALE GENOMIC DNA]</scope>
    <source>
        <strain evidence="2 3">DSM 45521</strain>
    </source>
</reference>
<dbReference type="InterPro" id="IPR037523">
    <property type="entry name" value="VOC_core"/>
</dbReference>
<evidence type="ECO:0000259" key="1">
    <source>
        <dbReference type="PROSITE" id="PS51819"/>
    </source>
</evidence>
<organism evidence="2 3">
    <name type="scientific">Williamsia limnetica</name>
    <dbReference type="NCBI Taxonomy" id="882452"/>
    <lineage>
        <taxon>Bacteria</taxon>
        <taxon>Bacillati</taxon>
        <taxon>Actinomycetota</taxon>
        <taxon>Actinomycetes</taxon>
        <taxon>Mycobacteriales</taxon>
        <taxon>Nocardiaceae</taxon>
        <taxon>Williamsia</taxon>
    </lineage>
</organism>
<accession>A0A318RSD0</accession>
<dbReference type="OrthoDB" id="9810341at2"/>
<evidence type="ECO:0000313" key="2">
    <source>
        <dbReference type="EMBL" id="PYE20166.1"/>
    </source>
</evidence>